<organism evidence="6 7">
    <name type="scientific">Phytophthora lilii</name>
    <dbReference type="NCBI Taxonomy" id="2077276"/>
    <lineage>
        <taxon>Eukaryota</taxon>
        <taxon>Sar</taxon>
        <taxon>Stramenopiles</taxon>
        <taxon>Oomycota</taxon>
        <taxon>Peronosporomycetes</taxon>
        <taxon>Peronosporales</taxon>
        <taxon>Peronosporaceae</taxon>
        <taxon>Phytophthora</taxon>
    </lineage>
</organism>
<dbReference type="Proteomes" id="UP001165083">
    <property type="component" value="Unassembled WGS sequence"/>
</dbReference>
<dbReference type="AlphaFoldDB" id="A0A9W6TZQ2"/>
<reference evidence="6" key="1">
    <citation type="submission" date="2023-04" db="EMBL/GenBank/DDBJ databases">
        <title>Phytophthora lilii NBRC 32176.</title>
        <authorList>
            <person name="Ichikawa N."/>
            <person name="Sato H."/>
            <person name="Tonouchi N."/>
        </authorList>
    </citation>
    <scope>NUCLEOTIDE SEQUENCE</scope>
    <source>
        <strain evidence="6">NBRC 32176</strain>
    </source>
</reference>
<protein>
    <recommendedName>
        <fullName evidence="5">RxLR effector protein</fullName>
    </recommendedName>
</protein>
<evidence type="ECO:0000256" key="2">
    <source>
        <dbReference type="ARBA" id="ARBA00010400"/>
    </source>
</evidence>
<gene>
    <name evidence="6" type="ORF">Plil01_000927900</name>
</gene>
<name>A0A9W6TZQ2_9STRA</name>
<comment type="caution">
    <text evidence="6">The sequence shown here is derived from an EMBL/GenBank/DDBJ whole genome shotgun (WGS) entry which is preliminary data.</text>
</comment>
<evidence type="ECO:0000256" key="1">
    <source>
        <dbReference type="ARBA" id="ARBA00004613"/>
    </source>
</evidence>
<comment type="similarity">
    <text evidence="2 5">Belongs to the RxLR effector family.</text>
</comment>
<evidence type="ECO:0000313" key="6">
    <source>
        <dbReference type="EMBL" id="GMF23093.1"/>
    </source>
</evidence>
<keyword evidence="7" id="KW-1185">Reference proteome</keyword>
<evidence type="ECO:0000313" key="7">
    <source>
        <dbReference type="Proteomes" id="UP001165083"/>
    </source>
</evidence>
<evidence type="ECO:0000256" key="5">
    <source>
        <dbReference type="RuleBase" id="RU367124"/>
    </source>
</evidence>
<evidence type="ECO:0000256" key="4">
    <source>
        <dbReference type="ARBA" id="ARBA00022729"/>
    </source>
</evidence>
<dbReference type="Pfam" id="PF16810">
    <property type="entry name" value="RXLR"/>
    <property type="match status" value="1"/>
</dbReference>
<dbReference type="EMBL" id="BSXW01000462">
    <property type="protein sequence ID" value="GMF23093.1"/>
    <property type="molecule type" value="Genomic_DNA"/>
</dbReference>
<evidence type="ECO:0000256" key="3">
    <source>
        <dbReference type="ARBA" id="ARBA00022525"/>
    </source>
</evidence>
<accession>A0A9W6TZQ2</accession>
<comment type="domain">
    <text evidence="5">The RxLR-dEER motif acts to carry the protein into the host cell cytoplasm through binding to cell surface phosphatidylinositol-3-phosphate.</text>
</comment>
<keyword evidence="3 5" id="KW-0964">Secreted</keyword>
<comment type="subcellular location">
    <subcellularLocation>
        <location evidence="1 5">Secreted</location>
    </subcellularLocation>
</comment>
<comment type="function">
    <text evidence="5">Effector that suppresses plant defense responses during pathogen infection.</text>
</comment>
<sequence>MTGSTKKFFEFLTRAYFTTCYPPPPSRAQQPQGNMRLCPLLLVAAVTFVVSCDRVSAATDSNPRTVDHVGKIPSKRMLRTAQANKIDTIDDDISDFDLSNEERVPVLQVQGLYQFMFCT</sequence>
<dbReference type="InterPro" id="IPR031825">
    <property type="entry name" value="RXLR"/>
</dbReference>
<keyword evidence="4" id="KW-0732">Signal</keyword>
<proteinExistence type="inferred from homology"/>